<dbReference type="AlphaFoldDB" id="A0A2K4ZN31"/>
<keyword evidence="1" id="KW-0472">Membrane</keyword>
<name>A0A2K4ZN31_9FIRM</name>
<accession>A0A2K4ZN31</accession>
<protein>
    <submittedName>
        <fullName evidence="2">Uncharacterized protein</fullName>
    </submittedName>
</protein>
<dbReference type="Proteomes" id="UP000236311">
    <property type="component" value="Unassembled WGS sequence"/>
</dbReference>
<keyword evidence="1" id="KW-1133">Transmembrane helix</keyword>
<dbReference type="EMBL" id="OFSM01000032">
    <property type="protein sequence ID" value="SOY31826.1"/>
    <property type="molecule type" value="Genomic_DNA"/>
</dbReference>
<reference evidence="2 3" key="1">
    <citation type="submission" date="2018-01" db="EMBL/GenBank/DDBJ databases">
        <authorList>
            <person name="Gaut B.S."/>
            <person name="Morton B.R."/>
            <person name="Clegg M.T."/>
            <person name="Duvall M.R."/>
        </authorList>
    </citation>
    <scope>NUCLEOTIDE SEQUENCE [LARGE SCALE GENOMIC DNA]</scope>
    <source>
        <strain evidence="2">GP69</strain>
    </source>
</reference>
<gene>
    <name evidence="2" type="ORF">AMURIS_04575</name>
</gene>
<evidence type="ECO:0000256" key="1">
    <source>
        <dbReference type="SAM" id="Phobius"/>
    </source>
</evidence>
<keyword evidence="1" id="KW-0812">Transmembrane</keyword>
<feature type="transmembrane region" description="Helical" evidence="1">
    <location>
        <begin position="34"/>
        <end position="60"/>
    </location>
</feature>
<proteinExistence type="predicted"/>
<organism evidence="2 3">
    <name type="scientific">Acetatifactor muris</name>
    <dbReference type="NCBI Taxonomy" id="879566"/>
    <lineage>
        <taxon>Bacteria</taxon>
        <taxon>Bacillati</taxon>
        <taxon>Bacillota</taxon>
        <taxon>Clostridia</taxon>
        <taxon>Lachnospirales</taxon>
        <taxon>Lachnospiraceae</taxon>
        <taxon>Acetatifactor</taxon>
    </lineage>
</organism>
<keyword evidence="3" id="KW-1185">Reference proteome</keyword>
<sequence>MRKAWKKIPKEIDYDKEEQLQQEPLEKSDLPAMLLASVISIFLPVILVLLLLLGICYLLFVGL</sequence>
<evidence type="ECO:0000313" key="2">
    <source>
        <dbReference type="EMBL" id="SOY31826.1"/>
    </source>
</evidence>
<evidence type="ECO:0000313" key="3">
    <source>
        <dbReference type="Proteomes" id="UP000236311"/>
    </source>
</evidence>